<evidence type="ECO:0000259" key="9">
    <source>
        <dbReference type="Pfam" id="PF00483"/>
    </source>
</evidence>
<evidence type="ECO:0000256" key="6">
    <source>
        <dbReference type="ARBA" id="ARBA00048247"/>
    </source>
</evidence>
<dbReference type="Gene3D" id="3.90.550.10">
    <property type="entry name" value="Spore Coat Polysaccharide Biosynthesis Protein SpsA, Chain A"/>
    <property type="match status" value="1"/>
</dbReference>
<dbReference type="Pfam" id="PF00483">
    <property type="entry name" value="NTP_transferase"/>
    <property type="match status" value="1"/>
</dbReference>
<keyword evidence="3 11" id="KW-0808">Transferase</keyword>
<evidence type="ECO:0000256" key="2">
    <source>
        <dbReference type="ARBA" id="ARBA00007947"/>
    </source>
</evidence>
<keyword evidence="13" id="KW-1185">Reference proteome</keyword>
<evidence type="ECO:0000256" key="1">
    <source>
        <dbReference type="ARBA" id="ARBA00007707"/>
    </source>
</evidence>
<accession>A0AAW9HQ19</accession>
<dbReference type="InterPro" id="IPR005835">
    <property type="entry name" value="NTP_transferase_dom"/>
</dbReference>
<protein>
    <submittedName>
        <fullName evidence="11">NTP transferase domain-containing protein</fullName>
    </submittedName>
</protein>
<organism evidence="11 14">
    <name type="scientific">Actinotignum timonense</name>
    <dbReference type="NCBI Taxonomy" id="1870995"/>
    <lineage>
        <taxon>Bacteria</taxon>
        <taxon>Bacillati</taxon>
        <taxon>Actinomycetota</taxon>
        <taxon>Actinomycetes</taxon>
        <taxon>Actinomycetales</taxon>
        <taxon>Actinomycetaceae</taxon>
        <taxon>Actinotignum</taxon>
    </lineage>
</organism>
<dbReference type="Gene3D" id="2.160.10.10">
    <property type="entry name" value="Hexapeptide repeat proteins"/>
    <property type="match status" value="1"/>
</dbReference>
<keyword evidence="4" id="KW-0548">Nucleotidyltransferase</keyword>
<evidence type="ECO:0000256" key="5">
    <source>
        <dbReference type="ARBA" id="ARBA00023315"/>
    </source>
</evidence>
<dbReference type="Pfam" id="PF12804">
    <property type="entry name" value="NTP_transf_3"/>
    <property type="match status" value="1"/>
</dbReference>
<dbReference type="PANTHER" id="PTHR43584:SF3">
    <property type="entry name" value="BIFUNCTIONAL PROTEIN GLMU"/>
    <property type="match status" value="1"/>
</dbReference>
<dbReference type="GO" id="GO:0003977">
    <property type="term" value="F:UDP-N-acetylglucosamine diphosphorylase activity"/>
    <property type="evidence" value="ECO:0007669"/>
    <property type="project" value="UniProtKB-EC"/>
</dbReference>
<dbReference type="InterPro" id="IPR050065">
    <property type="entry name" value="GlmU-like"/>
</dbReference>
<dbReference type="Proteomes" id="UP001288320">
    <property type="component" value="Unassembled WGS sequence"/>
</dbReference>
<feature type="domain" description="Nucleotidyl transferase" evidence="9">
    <location>
        <begin position="150"/>
        <end position="294"/>
    </location>
</feature>
<reference evidence="11 13" key="1">
    <citation type="submission" date="2023-10" db="EMBL/GenBank/DDBJ databases">
        <title>Whole Genome based description of the genera Actinobaculum and Actinotignum reveals a complex phylogenetic relationship within the species included in the genus Actinotignum.</title>
        <authorList>
            <person name="Jensen C.S."/>
            <person name="Dargis R."/>
            <person name="Kemp M."/>
            <person name="Christensen J.J."/>
        </authorList>
    </citation>
    <scope>NUCLEOTIDE SEQUENCE</scope>
    <source>
        <strain evidence="12 13">SLA_B089</strain>
        <strain evidence="11">SLA_B245</strain>
    </source>
</reference>
<dbReference type="InterPro" id="IPR029044">
    <property type="entry name" value="Nucleotide-diphossugar_trans"/>
</dbReference>
<dbReference type="InterPro" id="IPR025877">
    <property type="entry name" value="MobA-like_NTP_Trfase"/>
</dbReference>
<comment type="function">
    <text evidence="8">Catalyzes the last two sequential reactions in the de novo biosynthetic pathway for UDP-N-acetylglucosamine (UDP-GlcNAc). The C-terminal domain catalyzes the transfer of acetyl group from acetyl coenzyme A to glucosamine-1-phosphate (GlcN-1-P) to produce N-acetylglucosamine-1-phosphate (GlcNAc-1-P), which is converted into UDP-GlcNAc by the transfer of uridine 5-monophosphate (from uridine 5-triphosphate), a reaction catalyzed by the N-terminal domain.</text>
</comment>
<keyword evidence="5" id="KW-0012">Acyltransferase</keyword>
<dbReference type="AlphaFoldDB" id="A0AAW9HQ19"/>
<comment type="catalytic activity">
    <reaction evidence="6">
        <text>alpha-D-glucosamine 1-phosphate + acetyl-CoA = N-acetyl-alpha-D-glucosamine 1-phosphate + CoA + H(+)</text>
        <dbReference type="Rhea" id="RHEA:13725"/>
        <dbReference type="ChEBI" id="CHEBI:15378"/>
        <dbReference type="ChEBI" id="CHEBI:57287"/>
        <dbReference type="ChEBI" id="CHEBI:57288"/>
        <dbReference type="ChEBI" id="CHEBI:57776"/>
        <dbReference type="ChEBI" id="CHEBI:58516"/>
        <dbReference type="EC" id="2.3.1.157"/>
    </reaction>
</comment>
<dbReference type="GO" id="GO:0019134">
    <property type="term" value="F:glucosamine-1-phosphate N-acetyltransferase activity"/>
    <property type="evidence" value="ECO:0007669"/>
    <property type="project" value="UniProtKB-EC"/>
</dbReference>
<evidence type="ECO:0000256" key="8">
    <source>
        <dbReference type="ARBA" id="ARBA00049628"/>
    </source>
</evidence>
<comment type="caution">
    <text evidence="11">The sequence shown here is derived from an EMBL/GenBank/DDBJ whole genome shotgun (WGS) entry which is preliminary data.</text>
</comment>
<dbReference type="EMBL" id="JAWNFY010000019">
    <property type="protein sequence ID" value="MDY5146792.1"/>
    <property type="molecule type" value="Genomic_DNA"/>
</dbReference>
<evidence type="ECO:0000313" key="12">
    <source>
        <dbReference type="EMBL" id="MDY5146792.1"/>
    </source>
</evidence>
<sequence length="370" mass="39082">MDLSAVVILAAGQGTRMKSATPKLLHEVCGRTLLGHAITAARSLNPRHIVVVVRHERDRVAAHALELDDSVMIADQDDIKGTGRAVWCGMEALGAGVSGPVLVMAGDTPLLGREILGELARAHGNSVHGSSPCGNTVYMNDDAATAPAAPANPAVTVLSARVPDPAGYGRIVRDSQGTICAVVEDKDASAQQRAINEINTSTYIFDAAFLREALATLGTDNAQGEMYLTDVVARAYQLGAGVGSYVSSDYLAVEGANDLVQLAALRREMNRRIGEKWMRSGVSIIDPATAWIDVQVELEPDCVVEPNTILRGTTRVARFGHVGPGELSNVIVEEGARARHVHLRDCLIPAGKCARHAIALGEAAQHRCGG</sequence>
<dbReference type="CDD" id="cd02540">
    <property type="entry name" value="GT2_GlmU_N_bac"/>
    <property type="match status" value="1"/>
</dbReference>
<feature type="domain" description="MobA-like NTP transferase" evidence="10">
    <location>
        <begin position="6"/>
        <end position="125"/>
    </location>
</feature>
<comment type="catalytic activity">
    <reaction evidence="7">
        <text>N-acetyl-alpha-D-glucosamine 1-phosphate + UTP + H(+) = UDP-N-acetyl-alpha-D-glucosamine + diphosphate</text>
        <dbReference type="Rhea" id="RHEA:13509"/>
        <dbReference type="ChEBI" id="CHEBI:15378"/>
        <dbReference type="ChEBI" id="CHEBI:33019"/>
        <dbReference type="ChEBI" id="CHEBI:46398"/>
        <dbReference type="ChEBI" id="CHEBI:57705"/>
        <dbReference type="ChEBI" id="CHEBI:57776"/>
        <dbReference type="EC" id="2.7.7.23"/>
    </reaction>
</comment>
<evidence type="ECO:0000313" key="14">
    <source>
        <dbReference type="Proteomes" id="UP001288320"/>
    </source>
</evidence>
<evidence type="ECO:0000256" key="4">
    <source>
        <dbReference type="ARBA" id="ARBA00022695"/>
    </source>
</evidence>
<comment type="similarity">
    <text evidence="1">In the C-terminal section; belongs to the transferase hexapeptide repeat family.</text>
</comment>
<evidence type="ECO:0000259" key="10">
    <source>
        <dbReference type="Pfam" id="PF12804"/>
    </source>
</evidence>
<gene>
    <name evidence="11" type="ORF">R6G74_06065</name>
    <name evidence="12" type="ORF">R6P33_07170</name>
</gene>
<dbReference type="RefSeq" id="WP_087070441.1">
    <property type="nucleotide sequence ID" value="NZ_CAUPFC010000003.1"/>
</dbReference>
<dbReference type="PANTHER" id="PTHR43584">
    <property type="entry name" value="NUCLEOTIDYL TRANSFERASE"/>
    <property type="match status" value="1"/>
</dbReference>
<dbReference type="Proteomes" id="UP001284901">
    <property type="component" value="Unassembled WGS sequence"/>
</dbReference>
<proteinExistence type="inferred from homology"/>
<evidence type="ECO:0000256" key="7">
    <source>
        <dbReference type="ARBA" id="ARBA00048493"/>
    </source>
</evidence>
<evidence type="ECO:0000256" key="3">
    <source>
        <dbReference type="ARBA" id="ARBA00022679"/>
    </source>
</evidence>
<evidence type="ECO:0000313" key="11">
    <source>
        <dbReference type="EMBL" id="MDY5140873.1"/>
    </source>
</evidence>
<name>A0AAW9HQ19_9ACTO</name>
<dbReference type="EMBL" id="JAWNFV010000011">
    <property type="protein sequence ID" value="MDY5140873.1"/>
    <property type="molecule type" value="Genomic_DNA"/>
</dbReference>
<evidence type="ECO:0000313" key="13">
    <source>
        <dbReference type="Proteomes" id="UP001284901"/>
    </source>
</evidence>
<comment type="similarity">
    <text evidence="2">In the N-terminal section; belongs to the N-acetylglucosamine-1-phosphate uridyltransferase family.</text>
</comment>
<dbReference type="GeneID" id="92814703"/>
<dbReference type="SUPFAM" id="SSF53448">
    <property type="entry name" value="Nucleotide-diphospho-sugar transferases"/>
    <property type="match status" value="1"/>
</dbReference>